<keyword evidence="1" id="KW-0812">Transmembrane</keyword>
<gene>
    <name evidence="7" type="ORF">DW007_02220</name>
    <name evidence="6" type="ORF">DW811_05405</name>
    <name evidence="5" type="ORF">DW858_07460</name>
    <name evidence="2" type="ORF">ERS852490_01045</name>
    <name evidence="3" type="ORF">ERS852492_00321</name>
    <name evidence="4" type="ORF">GKE48_10515</name>
</gene>
<evidence type="ECO:0000313" key="2">
    <source>
        <dbReference type="EMBL" id="CUQ76420.1"/>
    </source>
</evidence>
<dbReference type="EMBL" id="CZBU01000002">
    <property type="protein sequence ID" value="CUQ76420.1"/>
    <property type="molecule type" value="Genomic_DNA"/>
</dbReference>
<evidence type="ECO:0000256" key="1">
    <source>
        <dbReference type="SAM" id="Phobius"/>
    </source>
</evidence>
<reference evidence="10 11" key="2">
    <citation type="submission" date="2018-08" db="EMBL/GenBank/DDBJ databases">
        <title>A genome reference for cultivated species of the human gut microbiota.</title>
        <authorList>
            <person name="Zou Y."/>
            <person name="Xue W."/>
            <person name="Luo G."/>
        </authorList>
    </citation>
    <scope>NUCLEOTIDE SEQUENCE [LARGE SCALE GENOMIC DNA]</scope>
    <source>
        <strain evidence="7 11">AF36-7BH</strain>
        <strain evidence="6 10">AM32-2AC</strain>
        <strain evidence="5 12">AM37-3BH</strain>
    </source>
</reference>
<name>A0A174YY85_9FIRM</name>
<dbReference type="EMBL" id="QROY01000002">
    <property type="protein sequence ID" value="RHL70980.1"/>
    <property type="molecule type" value="Genomic_DNA"/>
</dbReference>
<dbReference type="InterPro" id="IPR007211">
    <property type="entry name" value="DUF378"/>
</dbReference>
<dbReference type="Proteomes" id="UP000284794">
    <property type="component" value="Unassembled WGS sequence"/>
</dbReference>
<keyword evidence="1" id="KW-0472">Membrane</keyword>
<evidence type="ECO:0000313" key="6">
    <source>
        <dbReference type="EMBL" id="RHD09542.1"/>
    </source>
</evidence>
<dbReference type="PANTHER" id="PTHR37304">
    <property type="entry name" value="MEMBRANE PROTEIN-RELATED"/>
    <property type="match status" value="1"/>
</dbReference>
<keyword evidence="1" id="KW-1133">Transmembrane helix</keyword>
<dbReference type="Proteomes" id="UP000095780">
    <property type="component" value="Unassembled WGS sequence"/>
</dbReference>
<dbReference type="EMBL" id="QSHM01000007">
    <property type="protein sequence ID" value="RHC13163.1"/>
    <property type="molecule type" value="Genomic_DNA"/>
</dbReference>
<feature type="transmembrane region" description="Helical" evidence="1">
    <location>
        <begin position="44"/>
        <end position="63"/>
    </location>
</feature>
<feature type="transmembrane region" description="Helical" evidence="1">
    <location>
        <begin position="6"/>
        <end position="32"/>
    </location>
</feature>
<dbReference type="Proteomes" id="UP000285844">
    <property type="component" value="Unassembled WGS sequence"/>
</dbReference>
<dbReference type="Proteomes" id="UP000285201">
    <property type="component" value="Unassembled WGS sequence"/>
</dbReference>
<protein>
    <submittedName>
        <fullName evidence="4">DUF378 domain-containing protein</fullName>
    </submittedName>
    <submittedName>
        <fullName evidence="3">Domain of uncharacterized function (DUF378)</fullName>
    </submittedName>
</protein>
<organism evidence="3 9">
    <name type="scientific">Lachnospira eligens</name>
    <dbReference type="NCBI Taxonomy" id="39485"/>
    <lineage>
        <taxon>Bacteria</taxon>
        <taxon>Bacillati</taxon>
        <taxon>Bacillota</taxon>
        <taxon>Clostridia</taxon>
        <taxon>Lachnospirales</taxon>
        <taxon>Lachnospiraceae</taxon>
        <taxon>Lachnospira</taxon>
    </lineage>
</organism>
<evidence type="ECO:0000313" key="4">
    <source>
        <dbReference type="EMBL" id="MSC57867.1"/>
    </source>
</evidence>
<evidence type="ECO:0000313" key="12">
    <source>
        <dbReference type="Proteomes" id="UP000285844"/>
    </source>
</evidence>
<evidence type="ECO:0000313" key="3">
    <source>
        <dbReference type="EMBL" id="CUQ80093.1"/>
    </source>
</evidence>
<dbReference type="PANTHER" id="PTHR37304:SF1">
    <property type="entry name" value="MEMBRANE PROTEIN"/>
    <property type="match status" value="1"/>
</dbReference>
<dbReference type="EMBL" id="CZBV01000001">
    <property type="protein sequence ID" value="CUQ80093.1"/>
    <property type="molecule type" value="Genomic_DNA"/>
</dbReference>
<evidence type="ECO:0000313" key="7">
    <source>
        <dbReference type="EMBL" id="RHL70980.1"/>
    </source>
</evidence>
<proteinExistence type="predicted"/>
<dbReference type="AlphaFoldDB" id="A0A174YY85"/>
<dbReference type="Proteomes" id="UP000481964">
    <property type="component" value="Unassembled WGS sequence"/>
</dbReference>
<evidence type="ECO:0000313" key="5">
    <source>
        <dbReference type="EMBL" id="RHC13163.1"/>
    </source>
</evidence>
<dbReference type="EMBL" id="WKRD01000007">
    <property type="protein sequence ID" value="MSC57867.1"/>
    <property type="molecule type" value="Genomic_DNA"/>
</dbReference>
<sequence>MNSKPIDYIALTIAIVGTLNWGLIGFLNFNLVHFIFRSVMVDRIIYALVGLSGLYLLSTYGRIKALGEDM</sequence>
<dbReference type="OrthoDB" id="9812136at2"/>
<dbReference type="RefSeq" id="WP_022097422.1">
    <property type="nucleotide sequence ID" value="NZ_CABIXW010000001.1"/>
</dbReference>
<evidence type="ECO:0000313" key="8">
    <source>
        <dbReference type="Proteomes" id="UP000095621"/>
    </source>
</evidence>
<dbReference type="Proteomes" id="UP000095621">
    <property type="component" value="Unassembled WGS sequence"/>
</dbReference>
<evidence type="ECO:0000313" key="13">
    <source>
        <dbReference type="Proteomes" id="UP000481964"/>
    </source>
</evidence>
<reference evidence="8 9" key="1">
    <citation type="submission" date="2015-09" db="EMBL/GenBank/DDBJ databases">
        <authorList>
            <consortium name="Pathogen Informatics"/>
        </authorList>
    </citation>
    <scope>NUCLEOTIDE SEQUENCE [LARGE SCALE GENOMIC DNA]</scope>
    <source>
        <strain evidence="2 8">2789STDY5834875</strain>
        <strain evidence="3 9">2789STDY5834878</strain>
    </source>
</reference>
<dbReference type="Pfam" id="PF04070">
    <property type="entry name" value="DUF378"/>
    <property type="match status" value="1"/>
</dbReference>
<reference evidence="4 13" key="3">
    <citation type="journal article" date="2019" name="Nat. Med.">
        <title>A library of human gut bacterial isolates paired with longitudinal multiomics data enables mechanistic microbiome research.</title>
        <authorList>
            <person name="Poyet M."/>
            <person name="Groussin M."/>
            <person name="Gibbons S.M."/>
            <person name="Avila-Pacheco J."/>
            <person name="Jiang X."/>
            <person name="Kearney S.M."/>
            <person name="Perrotta A.R."/>
            <person name="Berdy B."/>
            <person name="Zhao S."/>
            <person name="Lieberman T.D."/>
            <person name="Swanson P.K."/>
            <person name="Smith M."/>
            <person name="Roesemann S."/>
            <person name="Alexander J.E."/>
            <person name="Rich S.A."/>
            <person name="Livny J."/>
            <person name="Vlamakis H."/>
            <person name="Clish C."/>
            <person name="Bullock K."/>
            <person name="Deik A."/>
            <person name="Scott J."/>
            <person name="Pierce K.A."/>
            <person name="Xavier R.J."/>
            <person name="Alm E.J."/>
        </authorList>
    </citation>
    <scope>NUCLEOTIDE SEQUENCE [LARGE SCALE GENOMIC DNA]</scope>
    <source>
        <strain evidence="4 13">BIOML-A1</strain>
    </source>
</reference>
<dbReference type="EMBL" id="QSIS01000005">
    <property type="protein sequence ID" value="RHD09542.1"/>
    <property type="molecule type" value="Genomic_DNA"/>
</dbReference>
<evidence type="ECO:0000313" key="11">
    <source>
        <dbReference type="Proteomes" id="UP000285201"/>
    </source>
</evidence>
<evidence type="ECO:0000313" key="10">
    <source>
        <dbReference type="Proteomes" id="UP000284794"/>
    </source>
</evidence>
<accession>A0A174YY85</accession>
<evidence type="ECO:0000313" key="9">
    <source>
        <dbReference type="Proteomes" id="UP000095780"/>
    </source>
</evidence>